<accession>A0AAV7JN32</accession>
<keyword evidence="5 8" id="KW-1015">Disulfide bond</keyword>
<dbReference type="InterPro" id="IPR002049">
    <property type="entry name" value="LE_dom"/>
</dbReference>
<comment type="caution">
    <text evidence="8">Lacks conserved residue(s) required for the propagation of feature annotation.</text>
</comment>
<dbReference type="EMBL" id="JAKMXF010000313">
    <property type="protein sequence ID" value="KAI6650232.1"/>
    <property type="molecule type" value="Genomic_DNA"/>
</dbReference>
<dbReference type="PANTHER" id="PTHR10574">
    <property type="entry name" value="NETRIN/LAMININ-RELATED"/>
    <property type="match status" value="1"/>
</dbReference>
<evidence type="ECO:0000256" key="8">
    <source>
        <dbReference type="PROSITE-ProRule" id="PRU00460"/>
    </source>
</evidence>
<dbReference type="InterPro" id="IPR008211">
    <property type="entry name" value="Laminin_N"/>
</dbReference>
<feature type="chain" id="PRO_5043462472" evidence="9">
    <location>
        <begin position="22"/>
        <end position="539"/>
    </location>
</feature>
<dbReference type="SMART" id="SM00136">
    <property type="entry name" value="LamNT"/>
    <property type="match status" value="1"/>
</dbReference>
<dbReference type="Pfam" id="PF00053">
    <property type="entry name" value="EGF_laminin"/>
    <property type="match status" value="2"/>
</dbReference>
<dbReference type="Proteomes" id="UP001165289">
    <property type="component" value="Unassembled WGS sequence"/>
</dbReference>
<sequence>MRYLYFALFLLPFFTIWTSGSFQICLSPDNEQIYCEPGASELNQFLSLRSFHTCGEVSQRVCWNNALTNETQCQTCDNSDSSSSYPLSNLLDSPGVWISDGSFNAVIYLEGNKSQIFSLLTINFLSTLPVATSIESSNQENLSYSTIAYFIQNCSQSPVHLQSVCIEHSSLNTLEYSTPEGIKSDAIRITFLSHLKSSSDGYYSHAVERIVVGGFCDCNGHASECSGEGADRKCECQHNTAGRDCESCLQGYYPSSDKEISDPNYCEVGCDCELCGVEDEFQPCNPVTKECICKSDVEGNRCDRCKSGFHSLSFGNPAGCQACYCPYGGAADLPCDATTGACYCREGFTGSACNVELGLYIPSLEQIFSIRNIADNLNTPTYVLLDQISGVRSGTGWRVSSEESFYTQFVVGETGDYLFIPLITTSSLDINVVITLAANNSDSDLYTIPAADLSQWNTVVSLNSQLLYTVSVEISSTDNLLVVEDLLFLPLESASISLDRSTLETLYSNCIPYHYYAAPECNLTSYVSASLTQSPLGWF</sequence>
<evidence type="ECO:0000256" key="7">
    <source>
        <dbReference type="ARBA" id="ARBA00023292"/>
    </source>
</evidence>
<dbReference type="PANTHER" id="PTHR10574:SF444">
    <property type="entry name" value="BASEMENT MEMBRANE-SPECIFIC HEPARAN SULFATE PROTEOGLYCAN CORE PROTEIN"/>
    <property type="match status" value="1"/>
</dbReference>
<dbReference type="AlphaFoldDB" id="A0AAV7JN32"/>
<keyword evidence="6" id="KW-0325">Glycoprotein</keyword>
<dbReference type="PROSITE" id="PS51117">
    <property type="entry name" value="LAMININ_NTER"/>
    <property type="match status" value="1"/>
</dbReference>
<dbReference type="Pfam" id="PF24973">
    <property type="entry name" value="EGF_LMN_ATRN"/>
    <property type="match status" value="1"/>
</dbReference>
<keyword evidence="4" id="KW-0677">Repeat</keyword>
<keyword evidence="13" id="KW-1185">Reference proteome</keyword>
<dbReference type="Pfam" id="PF00055">
    <property type="entry name" value="Laminin_N"/>
    <property type="match status" value="1"/>
</dbReference>
<dbReference type="Gene3D" id="2.60.120.260">
    <property type="entry name" value="Galactose-binding domain-like"/>
    <property type="match status" value="1"/>
</dbReference>
<evidence type="ECO:0000256" key="9">
    <source>
        <dbReference type="SAM" id="SignalP"/>
    </source>
</evidence>
<comment type="subcellular location">
    <subcellularLocation>
        <location evidence="1">Secreted</location>
    </subcellularLocation>
</comment>
<dbReference type="InterPro" id="IPR050440">
    <property type="entry name" value="Laminin/Netrin_ECM"/>
</dbReference>
<protein>
    <submittedName>
        <fullName evidence="12">Laminin-like</fullName>
    </submittedName>
</protein>
<keyword evidence="7 8" id="KW-0424">Laminin EGF-like domain</keyword>
<evidence type="ECO:0000256" key="4">
    <source>
        <dbReference type="ARBA" id="ARBA00022737"/>
    </source>
</evidence>
<reference evidence="12 13" key="1">
    <citation type="journal article" date="2023" name="BMC Biol.">
        <title>The compact genome of the sponge Oopsacas minuta (Hexactinellida) is lacking key metazoan core genes.</title>
        <authorList>
            <person name="Santini S."/>
            <person name="Schenkelaars Q."/>
            <person name="Jourda C."/>
            <person name="Duchesne M."/>
            <person name="Belahbib H."/>
            <person name="Rocher C."/>
            <person name="Selva M."/>
            <person name="Riesgo A."/>
            <person name="Vervoort M."/>
            <person name="Leys S.P."/>
            <person name="Kodjabachian L."/>
            <person name="Le Bivic A."/>
            <person name="Borchiellini C."/>
            <person name="Claverie J.M."/>
            <person name="Renard E."/>
        </authorList>
    </citation>
    <scope>NUCLEOTIDE SEQUENCE [LARGE SCALE GENOMIC DNA]</scope>
    <source>
        <strain evidence="12">SPO-2</strain>
    </source>
</reference>
<keyword evidence="3 9" id="KW-0732">Signal</keyword>
<gene>
    <name evidence="12" type="ORF">LOD99_6149</name>
</gene>
<evidence type="ECO:0000313" key="12">
    <source>
        <dbReference type="EMBL" id="KAI6650232.1"/>
    </source>
</evidence>
<feature type="signal peptide" evidence="9">
    <location>
        <begin position="1"/>
        <end position="21"/>
    </location>
</feature>
<feature type="domain" description="Laminin N-terminal" evidence="11">
    <location>
        <begin position="31"/>
        <end position="263"/>
    </location>
</feature>
<evidence type="ECO:0000256" key="3">
    <source>
        <dbReference type="ARBA" id="ARBA00022729"/>
    </source>
</evidence>
<dbReference type="GO" id="GO:0009888">
    <property type="term" value="P:tissue development"/>
    <property type="evidence" value="ECO:0007669"/>
    <property type="project" value="TreeGrafter"/>
</dbReference>
<dbReference type="CDD" id="cd00055">
    <property type="entry name" value="EGF_Lam"/>
    <property type="match status" value="3"/>
</dbReference>
<dbReference type="FunFam" id="2.10.25.10:FF:000090">
    <property type="entry name" value="laminin subunit alpha"/>
    <property type="match status" value="1"/>
</dbReference>
<feature type="disulfide bond" evidence="8">
    <location>
        <begin position="293"/>
        <end position="302"/>
    </location>
</feature>
<dbReference type="SUPFAM" id="SSF57196">
    <property type="entry name" value="EGF/Laminin"/>
    <property type="match status" value="2"/>
</dbReference>
<evidence type="ECO:0000259" key="11">
    <source>
        <dbReference type="PROSITE" id="PS51117"/>
    </source>
</evidence>
<name>A0AAV7JN32_9METZ</name>
<dbReference type="Gene3D" id="2.10.25.10">
    <property type="entry name" value="Laminin"/>
    <property type="match status" value="1"/>
</dbReference>
<evidence type="ECO:0000313" key="13">
    <source>
        <dbReference type="Proteomes" id="UP001165289"/>
    </source>
</evidence>
<dbReference type="PROSITE" id="PS01248">
    <property type="entry name" value="EGF_LAM_1"/>
    <property type="match status" value="1"/>
</dbReference>
<evidence type="ECO:0000256" key="1">
    <source>
        <dbReference type="ARBA" id="ARBA00004613"/>
    </source>
</evidence>
<proteinExistence type="predicted"/>
<evidence type="ECO:0000256" key="5">
    <source>
        <dbReference type="ARBA" id="ARBA00023157"/>
    </source>
</evidence>
<evidence type="ECO:0000256" key="6">
    <source>
        <dbReference type="ARBA" id="ARBA00023180"/>
    </source>
</evidence>
<comment type="caution">
    <text evidence="12">The sequence shown here is derived from an EMBL/GenBank/DDBJ whole genome shotgun (WGS) entry which is preliminary data.</text>
</comment>
<dbReference type="PROSITE" id="PS50027">
    <property type="entry name" value="EGF_LAM_2"/>
    <property type="match status" value="1"/>
</dbReference>
<dbReference type="Gene3D" id="2.170.300.10">
    <property type="entry name" value="Tie2 ligand-binding domain superfamily"/>
    <property type="match status" value="1"/>
</dbReference>
<dbReference type="GO" id="GO:0005576">
    <property type="term" value="C:extracellular region"/>
    <property type="evidence" value="ECO:0007669"/>
    <property type="project" value="UniProtKB-SubCell"/>
</dbReference>
<feature type="domain" description="Laminin EGF-like" evidence="10">
    <location>
        <begin position="270"/>
        <end position="322"/>
    </location>
</feature>
<evidence type="ECO:0000256" key="2">
    <source>
        <dbReference type="ARBA" id="ARBA00022525"/>
    </source>
</evidence>
<keyword evidence="2" id="KW-0964">Secreted</keyword>
<dbReference type="InterPro" id="IPR056863">
    <property type="entry name" value="LMN_ATRN_NET-like_EGF"/>
</dbReference>
<evidence type="ECO:0000259" key="10">
    <source>
        <dbReference type="PROSITE" id="PS50027"/>
    </source>
</evidence>
<dbReference type="SMART" id="SM00180">
    <property type="entry name" value="EGF_Lam"/>
    <property type="match status" value="3"/>
</dbReference>
<dbReference type="PRINTS" id="PR00011">
    <property type="entry name" value="EGFLAMININ"/>
</dbReference>
<organism evidence="12 13">
    <name type="scientific">Oopsacas minuta</name>
    <dbReference type="NCBI Taxonomy" id="111878"/>
    <lineage>
        <taxon>Eukaryota</taxon>
        <taxon>Metazoa</taxon>
        <taxon>Porifera</taxon>
        <taxon>Hexactinellida</taxon>
        <taxon>Hexasterophora</taxon>
        <taxon>Lyssacinosida</taxon>
        <taxon>Leucopsacidae</taxon>
        <taxon>Oopsacas</taxon>
    </lineage>
</organism>